<sequence>MADTNSKLKDLTNGLYERERTYGMEVSTEKSTIMVNRTTNNSADINMNCKKLE</sequence>
<comment type="caution">
    <text evidence="1">The sequence shown here is derived from an EMBL/GenBank/DDBJ whole genome shotgun (WGS) entry which is preliminary data.</text>
</comment>
<protein>
    <submittedName>
        <fullName evidence="1">Uncharacterized protein</fullName>
    </submittedName>
</protein>
<reference evidence="1" key="1">
    <citation type="journal article" date="2019" name="bioRxiv">
        <title>The Genome of the Zebra Mussel, Dreissena polymorpha: A Resource for Invasive Species Research.</title>
        <authorList>
            <person name="McCartney M.A."/>
            <person name="Auch B."/>
            <person name="Kono T."/>
            <person name="Mallez S."/>
            <person name="Zhang Y."/>
            <person name="Obille A."/>
            <person name="Becker A."/>
            <person name="Abrahante J.E."/>
            <person name="Garbe J."/>
            <person name="Badalamenti J.P."/>
            <person name="Herman A."/>
            <person name="Mangelson H."/>
            <person name="Liachko I."/>
            <person name="Sullivan S."/>
            <person name="Sone E.D."/>
            <person name="Koren S."/>
            <person name="Silverstein K.A.T."/>
            <person name="Beckman K.B."/>
            <person name="Gohl D.M."/>
        </authorList>
    </citation>
    <scope>NUCLEOTIDE SEQUENCE</scope>
    <source>
        <strain evidence="1">Duluth1</strain>
        <tissue evidence="1">Whole animal</tissue>
    </source>
</reference>
<accession>A0A9D4F201</accession>
<keyword evidence="2" id="KW-1185">Reference proteome</keyword>
<reference evidence="1" key="2">
    <citation type="submission" date="2020-11" db="EMBL/GenBank/DDBJ databases">
        <authorList>
            <person name="McCartney M.A."/>
            <person name="Auch B."/>
            <person name="Kono T."/>
            <person name="Mallez S."/>
            <person name="Becker A."/>
            <person name="Gohl D.M."/>
            <person name="Silverstein K.A.T."/>
            <person name="Koren S."/>
            <person name="Bechman K.B."/>
            <person name="Herman A."/>
            <person name="Abrahante J.E."/>
            <person name="Garbe J."/>
        </authorList>
    </citation>
    <scope>NUCLEOTIDE SEQUENCE</scope>
    <source>
        <strain evidence="1">Duluth1</strain>
        <tissue evidence="1">Whole animal</tissue>
    </source>
</reference>
<gene>
    <name evidence="1" type="ORF">DPMN_168545</name>
</gene>
<name>A0A9D4F201_DREPO</name>
<dbReference type="AlphaFoldDB" id="A0A9D4F201"/>
<evidence type="ECO:0000313" key="2">
    <source>
        <dbReference type="Proteomes" id="UP000828390"/>
    </source>
</evidence>
<proteinExistence type="predicted"/>
<evidence type="ECO:0000313" key="1">
    <source>
        <dbReference type="EMBL" id="KAH3790347.1"/>
    </source>
</evidence>
<organism evidence="1 2">
    <name type="scientific">Dreissena polymorpha</name>
    <name type="common">Zebra mussel</name>
    <name type="synonym">Mytilus polymorpha</name>
    <dbReference type="NCBI Taxonomy" id="45954"/>
    <lineage>
        <taxon>Eukaryota</taxon>
        <taxon>Metazoa</taxon>
        <taxon>Spiralia</taxon>
        <taxon>Lophotrochozoa</taxon>
        <taxon>Mollusca</taxon>
        <taxon>Bivalvia</taxon>
        <taxon>Autobranchia</taxon>
        <taxon>Heteroconchia</taxon>
        <taxon>Euheterodonta</taxon>
        <taxon>Imparidentia</taxon>
        <taxon>Neoheterodontei</taxon>
        <taxon>Myida</taxon>
        <taxon>Dreissenoidea</taxon>
        <taxon>Dreissenidae</taxon>
        <taxon>Dreissena</taxon>
    </lineage>
</organism>
<dbReference type="EMBL" id="JAIWYP010000008">
    <property type="protein sequence ID" value="KAH3790347.1"/>
    <property type="molecule type" value="Genomic_DNA"/>
</dbReference>
<dbReference type="Proteomes" id="UP000828390">
    <property type="component" value="Unassembled WGS sequence"/>
</dbReference>